<protein>
    <submittedName>
        <fullName evidence="1">Uncharacterized protein</fullName>
    </submittedName>
</protein>
<sequence length="103" mass="11657">MVPLQLQTLLQIRRRSCIELQLCPNVGVNPLQCPRDLIEVLQGLVEYCTGHPWNYILFDDHPQNVDTHLIEFVSEPGVTHPRGSKGDDTNGEVRKISCGFMCI</sequence>
<dbReference type="AlphaFoldDB" id="A0A7C9F8T2"/>
<dbReference type="EMBL" id="GISG01286784">
    <property type="protein sequence ID" value="MBA4680425.1"/>
    <property type="molecule type" value="Transcribed_RNA"/>
</dbReference>
<reference evidence="1" key="1">
    <citation type="journal article" date="2013" name="J. Plant Res.">
        <title>Effect of fungi and light on seed germination of three Opuntia species from semiarid lands of central Mexico.</title>
        <authorList>
            <person name="Delgado-Sanchez P."/>
            <person name="Jimenez-Bremont J.F."/>
            <person name="Guerrero-Gonzalez Mde L."/>
            <person name="Flores J."/>
        </authorList>
    </citation>
    <scope>NUCLEOTIDE SEQUENCE</scope>
    <source>
        <tissue evidence="1">Cladode</tissue>
    </source>
</reference>
<reference evidence="1" key="2">
    <citation type="submission" date="2020-07" db="EMBL/GenBank/DDBJ databases">
        <authorList>
            <person name="Vera ALvarez R."/>
            <person name="Arias-Moreno D.M."/>
            <person name="Jimenez-Jacinto V."/>
            <person name="Jimenez-Bremont J.F."/>
            <person name="Swaminathan K."/>
            <person name="Moose S.P."/>
            <person name="Guerrero-Gonzalez M.L."/>
            <person name="Marino-Ramirez L."/>
            <person name="Landsman D."/>
            <person name="Rodriguez-Kessler M."/>
            <person name="Delgado-Sanchez P."/>
        </authorList>
    </citation>
    <scope>NUCLEOTIDE SEQUENCE</scope>
    <source>
        <tissue evidence="1">Cladode</tissue>
    </source>
</reference>
<organism evidence="1">
    <name type="scientific">Opuntia streptacantha</name>
    <name type="common">Prickly pear cactus</name>
    <name type="synonym">Opuntia cardona</name>
    <dbReference type="NCBI Taxonomy" id="393608"/>
    <lineage>
        <taxon>Eukaryota</taxon>
        <taxon>Viridiplantae</taxon>
        <taxon>Streptophyta</taxon>
        <taxon>Embryophyta</taxon>
        <taxon>Tracheophyta</taxon>
        <taxon>Spermatophyta</taxon>
        <taxon>Magnoliopsida</taxon>
        <taxon>eudicotyledons</taxon>
        <taxon>Gunneridae</taxon>
        <taxon>Pentapetalae</taxon>
        <taxon>Caryophyllales</taxon>
        <taxon>Cactineae</taxon>
        <taxon>Cactaceae</taxon>
        <taxon>Opuntioideae</taxon>
        <taxon>Opuntia</taxon>
    </lineage>
</organism>
<accession>A0A7C9F8T2</accession>
<evidence type="ECO:0000313" key="1">
    <source>
        <dbReference type="EMBL" id="MBA4680425.1"/>
    </source>
</evidence>
<name>A0A7C9F8T2_OPUST</name>
<proteinExistence type="predicted"/>